<dbReference type="EMBL" id="JANEYG010000150">
    <property type="protein sequence ID" value="KAJ8912032.1"/>
    <property type="molecule type" value="Genomic_DNA"/>
</dbReference>
<name>A0AAV8VCW1_9CUCU</name>
<dbReference type="Proteomes" id="UP001159042">
    <property type="component" value="Unassembled WGS sequence"/>
</dbReference>
<accession>A0AAV8VCW1</accession>
<organism evidence="2 3">
    <name type="scientific">Exocentrus adspersus</name>
    <dbReference type="NCBI Taxonomy" id="1586481"/>
    <lineage>
        <taxon>Eukaryota</taxon>
        <taxon>Metazoa</taxon>
        <taxon>Ecdysozoa</taxon>
        <taxon>Arthropoda</taxon>
        <taxon>Hexapoda</taxon>
        <taxon>Insecta</taxon>
        <taxon>Pterygota</taxon>
        <taxon>Neoptera</taxon>
        <taxon>Endopterygota</taxon>
        <taxon>Coleoptera</taxon>
        <taxon>Polyphaga</taxon>
        <taxon>Cucujiformia</taxon>
        <taxon>Chrysomeloidea</taxon>
        <taxon>Cerambycidae</taxon>
        <taxon>Lamiinae</taxon>
        <taxon>Acanthocinini</taxon>
        <taxon>Exocentrus</taxon>
    </lineage>
</organism>
<feature type="region of interest" description="Disordered" evidence="1">
    <location>
        <begin position="48"/>
        <end position="93"/>
    </location>
</feature>
<comment type="caution">
    <text evidence="2">The sequence shown here is derived from an EMBL/GenBank/DDBJ whole genome shotgun (WGS) entry which is preliminary data.</text>
</comment>
<keyword evidence="3" id="KW-1185">Reference proteome</keyword>
<dbReference type="AlphaFoldDB" id="A0AAV8VCW1"/>
<proteinExistence type="predicted"/>
<evidence type="ECO:0000313" key="2">
    <source>
        <dbReference type="EMBL" id="KAJ8912032.1"/>
    </source>
</evidence>
<reference evidence="2 3" key="1">
    <citation type="journal article" date="2023" name="Insect Mol. Biol.">
        <title>Genome sequencing provides insights into the evolution of gene families encoding plant cell wall-degrading enzymes in longhorned beetles.</title>
        <authorList>
            <person name="Shin N.R."/>
            <person name="Okamura Y."/>
            <person name="Kirsch R."/>
            <person name="Pauchet Y."/>
        </authorList>
    </citation>
    <scope>NUCLEOTIDE SEQUENCE [LARGE SCALE GENOMIC DNA]</scope>
    <source>
        <strain evidence="2">EAD_L_NR</strain>
    </source>
</reference>
<gene>
    <name evidence="2" type="ORF">NQ315_000525</name>
</gene>
<sequence length="93" mass="9803">MCLRSELTLQVGQNGMCLRSELTLQVGQNGMCLRSELTLQLVLARSGRSGGAIPTGHNKPGAPGGSPSGKSHNRSKAENGGEEPKTREGTRCR</sequence>
<evidence type="ECO:0000256" key="1">
    <source>
        <dbReference type="SAM" id="MobiDB-lite"/>
    </source>
</evidence>
<feature type="compositionally biased region" description="Basic and acidic residues" evidence="1">
    <location>
        <begin position="75"/>
        <end position="93"/>
    </location>
</feature>
<evidence type="ECO:0000313" key="3">
    <source>
        <dbReference type="Proteomes" id="UP001159042"/>
    </source>
</evidence>
<protein>
    <submittedName>
        <fullName evidence="2">Uncharacterized protein</fullName>
    </submittedName>
</protein>